<protein>
    <submittedName>
        <fullName evidence="2">Extracellular solute-binding protein</fullName>
    </submittedName>
</protein>
<reference evidence="2 3" key="1">
    <citation type="submission" date="2020-11" db="EMBL/GenBank/DDBJ databases">
        <title>Fusibacter basophilias sp. nov.</title>
        <authorList>
            <person name="Qiu D."/>
        </authorList>
    </citation>
    <scope>NUCLEOTIDE SEQUENCE [LARGE SCALE GENOMIC DNA]</scope>
    <source>
        <strain evidence="2 3">Q10-2</strain>
    </source>
</reference>
<sequence>MKSILKLGTLMVFMLVMGMLFGCSHLMEKSSLLDPNKPITVTVWHYYNGNIKESFDDLVSAFNETVGMEKGIVVEAKSQGDVNQLATAVFDAANGSIGSSPMPDIFASYPDNAYRVSQIIDLVSLETYFSESEINAYRREFLEEGQFLSNGQLFIVPIAKSTENLFVNKDYWDKFASENGFTDEDLSTWEGLYNVSKVYYETTGRGFFGIDASANFMLLVSMQLGTELFDYSGDKVAFNLTPEVAKHIWDYYYTPYVKGYFSKTGRFCSDDAKTGTVLAYTGSTAGAAYFPTEVTFSQQDVHSIEPLVLPYPYFKSGKPYAIQQGAGMCISKSDAAHEYAATLFLKWFTEANQNLKFAVSTGYLPVKNEALEETKLLGALEGTEPTNPAIKASIMTTTKMFERYEFYNNKPFLGSYEIRVLLEKNMYEKTVRDLEQIKERVDNGEDRELVIETLISQEAFGKWYEQILHEANLILKK</sequence>
<dbReference type="InterPro" id="IPR006059">
    <property type="entry name" value="SBP"/>
</dbReference>
<feature type="transmembrane region" description="Helical" evidence="1">
    <location>
        <begin position="7"/>
        <end position="27"/>
    </location>
</feature>
<keyword evidence="1" id="KW-0472">Membrane</keyword>
<evidence type="ECO:0000256" key="1">
    <source>
        <dbReference type="SAM" id="Phobius"/>
    </source>
</evidence>
<dbReference type="SUPFAM" id="SSF53850">
    <property type="entry name" value="Periplasmic binding protein-like II"/>
    <property type="match status" value="1"/>
</dbReference>
<dbReference type="PROSITE" id="PS51257">
    <property type="entry name" value="PROKAR_LIPOPROTEIN"/>
    <property type="match status" value="1"/>
</dbReference>
<keyword evidence="3" id="KW-1185">Reference proteome</keyword>
<evidence type="ECO:0000313" key="3">
    <source>
        <dbReference type="Proteomes" id="UP000614200"/>
    </source>
</evidence>
<keyword evidence="1" id="KW-1133">Transmembrane helix</keyword>
<evidence type="ECO:0000313" key="2">
    <source>
        <dbReference type="EMBL" id="MBF4693470.1"/>
    </source>
</evidence>
<name>A0ABR9ZSP9_9FIRM</name>
<organism evidence="2 3">
    <name type="scientific">Fusibacter ferrireducens</name>
    <dbReference type="NCBI Taxonomy" id="2785058"/>
    <lineage>
        <taxon>Bacteria</taxon>
        <taxon>Bacillati</taxon>
        <taxon>Bacillota</taxon>
        <taxon>Clostridia</taxon>
        <taxon>Eubacteriales</taxon>
        <taxon>Eubacteriales Family XII. Incertae Sedis</taxon>
        <taxon>Fusibacter</taxon>
    </lineage>
</organism>
<dbReference type="Proteomes" id="UP000614200">
    <property type="component" value="Unassembled WGS sequence"/>
</dbReference>
<dbReference type="Gene3D" id="3.40.190.10">
    <property type="entry name" value="Periplasmic binding protein-like II"/>
    <property type="match status" value="1"/>
</dbReference>
<dbReference type="InterPro" id="IPR050490">
    <property type="entry name" value="Bact_solute-bd_prot1"/>
</dbReference>
<keyword evidence="1" id="KW-0812">Transmembrane</keyword>
<proteinExistence type="predicted"/>
<gene>
    <name evidence="2" type="ORF">ISU02_10080</name>
</gene>
<dbReference type="RefSeq" id="WP_194701698.1">
    <property type="nucleotide sequence ID" value="NZ_JADKNH010000005.1"/>
</dbReference>
<dbReference type="Pfam" id="PF13416">
    <property type="entry name" value="SBP_bac_8"/>
    <property type="match status" value="1"/>
</dbReference>
<dbReference type="PANTHER" id="PTHR43649:SF12">
    <property type="entry name" value="DIACETYLCHITOBIOSE BINDING PROTEIN DASA"/>
    <property type="match status" value="1"/>
</dbReference>
<dbReference type="EMBL" id="JADKNH010000005">
    <property type="protein sequence ID" value="MBF4693470.1"/>
    <property type="molecule type" value="Genomic_DNA"/>
</dbReference>
<dbReference type="PANTHER" id="PTHR43649">
    <property type="entry name" value="ARABINOSE-BINDING PROTEIN-RELATED"/>
    <property type="match status" value="1"/>
</dbReference>
<accession>A0ABR9ZSP9</accession>
<comment type="caution">
    <text evidence="2">The sequence shown here is derived from an EMBL/GenBank/DDBJ whole genome shotgun (WGS) entry which is preliminary data.</text>
</comment>